<evidence type="ECO:0000256" key="5">
    <source>
        <dbReference type="SAM" id="MobiDB-lite"/>
    </source>
</evidence>
<keyword evidence="7" id="KW-1185">Reference proteome</keyword>
<dbReference type="InterPro" id="IPR005522">
    <property type="entry name" value="IPK"/>
</dbReference>
<evidence type="ECO:0000313" key="7">
    <source>
        <dbReference type="Proteomes" id="UP000516260"/>
    </source>
</evidence>
<dbReference type="EC" id="2.7.-.-" evidence="4"/>
<sequence length="497" mass="55982">MIAEARHFHLAGVTLCCADGFPFATVRTGHRRCSVRQTIGQTSKEEVPKLGCASQKRNEQIWHLKVVRISRRFVVRIQDGFWSPMPKEYKRRTSKEFSLSGTAADEGSRLGSEHAGGSSHQDEEQTPPSSVRMDAHSVPQVTITPEGSGCSREMQQKDWEDEVTGPLRRNLSSSSISSTGSSAVESEDDLLSDSESKSKGLVTLENLVDAGESKPPWWKLKTFVQWPFSASQRRKVNWVQLAGHKGAIRAGGGILFGSLDVLLKTRIVSGNFKAADEGNILKKFSENEKRCFTKLKGDMLLPFVPGYHGVVEKDGETYLEEELVRARERPKPREDLYNKMVEVDSGGPSPEEHSQRGVTKPRYMQWRESMSSTNTLGFRIEGTKMSYLSRLREIQQALKVSDFFKQHEVIGSSLLFIHDHTGKAQVWIIDFGKTTPLPEGQTLKHNIPWQEGNREDGYLWGLENLIHTLEAVEEETREETAHMDTIEECHTIDRDGQ</sequence>
<dbReference type="AlphaFoldDB" id="A0A4Z2BTJ1"/>
<comment type="caution">
    <text evidence="6">The sequence shown here is derived from an EMBL/GenBank/DDBJ whole genome shotgun (WGS) entry which is preliminary data.</text>
</comment>
<gene>
    <name evidence="6" type="ORF">fugu_016482</name>
</gene>
<dbReference type="GO" id="GO:0046854">
    <property type="term" value="P:phosphatidylinositol phosphate biosynthetic process"/>
    <property type="evidence" value="ECO:0007669"/>
    <property type="project" value="TreeGrafter"/>
</dbReference>
<proteinExistence type="inferred from homology"/>
<dbReference type="Pfam" id="PF03770">
    <property type="entry name" value="IPK"/>
    <property type="match status" value="1"/>
</dbReference>
<dbReference type="GO" id="GO:0005737">
    <property type="term" value="C:cytoplasm"/>
    <property type="evidence" value="ECO:0007669"/>
    <property type="project" value="TreeGrafter"/>
</dbReference>
<evidence type="ECO:0000256" key="4">
    <source>
        <dbReference type="RuleBase" id="RU363090"/>
    </source>
</evidence>
<comment type="similarity">
    <text evidence="1 4">Belongs to the inositol phosphokinase (IPK) family.</text>
</comment>
<dbReference type="Gene3D" id="3.30.470.160">
    <property type="entry name" value="Inositol polyphosphate kinase"/>
    <property type="match status" value="2"/>
</dbReference>
<keyword evidence="2 4" id="KW-0808">Transferase</keyword>
<keyword evidence="3 4" id="KW-0418">Kinase</keyword>
<dbReference type="Proteomes" id="UP000516260">
    <property type="component" value="Chromosome 18"/>
</dbReference>
<dbReference type="GO" id="GO:0005634">
    <property type="term" value="C:nucleus"/>
    <property type="evidence" value="ECO:0007669"/>
    <property type="project" value="TreeGrafter"/>
</dbReference>
<protein>
    <recommendedName>
        <fullName evidence="4">Kinase</fullName>
        <ecNumber evidence="4">2.7.-.-</ecNumber>
    </recommendedName>
</protein>
<name>A0A4Z2BTJ1_9TELE</name>
<dbReference type="GO" id="GO:0000828">
    <property type="term" value="F:inositol hexakisphosphate kinase activity"/>
    <property type="evidence" value="ECO:0007669"/>
    <property type="project" value="TreeGrafter"/>
</dbReference>
<dbReference type="EMBL" id="SWLE01000010">
    <property type="protein sequence ID" value="TNM95399.1"/>
    <property type="molecule type" value="Genomic_DNA"/>
</dbReference>
<dbReference type="PANTHER" id="PTHR12400">
    <property type="entry name" value="INOSITOL POLYPHOSPHATE KINASE"/>
    <property type="match status" value="1"/>
</dbReference>
<feature type="region of interest" description="Disordered" evidence="5">
    <location>
        <begin position="92"/>
        <end position="192"/>
    </location>
</feature>
<accession>A0A4Z2BTJ1</accession>
<organism evidence="6 7">
    <name type="scientific">Takifugu bimaculatus</name>
    <dbReference type="NCBI Taxonomy" id="433685"/>
    <lineage>
        <taxon>Eukaryota</taxon>
        <taxon>Metazoa</taxon>
        <taxon>Chordata</taxon>
        <taxon>Craniata</taxon>
        <taxon>Vertebrata</taxon>
        <taxon>Euteleostomi</taxon>
        <taxon>Actinopterygii</taxon>
        <taxon>Neopterygii</taxon>
        <taxon>Teleostei</taxon>
        <taxon>Neoteleostei</taxon>
        <taxon>Acanthomorphata</taxon>
        <taxon>Eupercaria</taxon>
        <taxon>Tetraodontiformes</taxon>
        <taxon>Tetradontoidea</taxon>
        <taxon>Tetraodontidae</taxon>
        <taxon>Takifugu</taxon>
    </lineage>
</organism>
<evidence type="ECO:0000256" key="2">
    <source>
        <dbReference type="ARBA" id="ARBA00022679"/>
    </source>
</evidence>
<evidence type="ECO:0000256" key="1">
    <source>
        <dbReference type="ARBA" id="ARBA00007374"/>
    </source>
</evidence>
<reference evidence="6 7" key="1">
    <citation type="submission" date="2019-04" db="EMBL/GenBank/DDBJ databases">
        <title>The sequence and de novo assembly of Takifugu bimaculatus genome using PacBio and Hi-C technologies.</title>
        <authorList>
            <person name="Xu P."/>
            <person name="Liu B."/>
            <person name="Zhou Z."/>
        </authorList>
    </citation>
    <scope>NUCLEOTIDE SEQUENCE [LARGE SCALE GENOMIC DNA]</scope>
    <source>
        <strain evidence="6">TB-2018</strain>
        <tissue evidence="6">Muscle</tissue>
    </source>
</reference>
<dbReference type="GO" id="GO:0032958">
    <property type="term" value="P:inositol phosphate biosynthetic process"/>
    <property type="evidence" value="ECO:0007669"/>
    <property type="project" value="InterPro"/>
</dbReference>
<dbReference type="PANTHER" id="PTHR12400:SF55">
    <property type="entry name" value="INOSITOL-TRISPHOSPHATE 3-KINASE A"/>
    <property type="match status" value="1"/>
</dbReference>
<dbReference type="InterPro" id="IPR038286">
    <property type="entry name" value="IPK_sf"/>
</dbReference>
<evidence type="ECO:0000313" key="6">
    <source>
        <dbReference type="EMBL" id="TNM95399.1"/>
    </source>
</evidence>
<dbReference type="SUPFAM" id="SSF56104">
    <property type="entry name" value="SAICAR synthase-like"/>
    <property type="match status" value="1"/>
</dbReference>
<evidence type="ECO:0000256" key="3">
    <source>
        <dbReference type="ARBA" id="ARBA00022777"/>
    </source>
</evidence>
<feature type="compositionally biased region" description="Low complexity" evidence="5">
    <location>
        <begin position="172"/>
        <end position="184"/>
    </location>
</feature>